<evidence type="ECO:0000313" key="2">
    <source>
        <dbReference type="EMBL" id="RBQ27958.1"/>
    </source>
</evidence>
<dbReference type="InterPro" id="IPR036411">
    <property type="entry name" value="TorD-like_sf"/>
</dbReference>
<dbReference type="EMBL" id="PDKB01000030">
    <property type="protein sequence ID" value="RBQ27958.1"/>
    <property type="molecule type" value="Genomic_DNA"/>
</dbReference>
<dbReference type="PANTHER" id="PTHR34227">
    <property type="entry name" value="CHAPERONE PROTEIN YCDY"/>
    <property type="match status" value="1"/>
</dbReference>
<organism evidence="2 3">
    <name type="scientific">Aliarcobacter vitoriensis</name>
    <dbReference type="NCBI Taxonomy" id="2011099"/>
    <lineage>
        <taxon>Bacteria</taxon>
        <taxon>Pseudomonadati</taxon>
        <taxon>Campylobacterota</taxon>
        <taxon>Epsilonproteobacteria</taxon>
        <taxon>Campylobacterales</taxon>
        <taxon>Arcobacteraceae</taxon>
        <taxon>Aliarcobacter</taxon>
    </lineage>
</organism>
<dbReference type="Pfam" id="PF02613">
    <property type="entry name" value="Nitrate_red_del"/>
    <property type="match status" value="1"/>
</dbReference>
<dbReference type="Gene3D" id="1.10.3480.10">
    <property type="entry name" value="TorD-like"/>
    <property type="match status" value="1"/>
</dbReference>
<sequence>MHSIEIDKARAFIYNLLSLLFVEEYTKTKQDEILKKLEILSENSFSQEVSDVSKELIDYLKVKSTNSIFNEYQDLFLIPFDEYIPLGASWYHERREGGFMQLKVKDVLAKTTIRKDEKSFTAQEDHYGFIFTLSAYLLDKQISKELKDDVQKELFVEVLTLYIDELFYKLIGSSSFIYSRVGVILKEFMGFERAYLDIKS</sequence>
<comment type="caution">
    <text evidence="2">The sequence shown here is derived from an EMBL/GenBank/DDBJ whole genome shotgun (WGS) entry which is preliminary data.</text>
</comment>
<dbReference type="AlphaFoldDB" id="A0A366MNT1"/>
<dbReference type="PANTHER" id="PTHR34227:SF1">
    <property type="entry name" value="DIMETHYL SULFOXIDE REDUCTASE CHAPERONE-RELATED"/>
    <property type="match status" value="1"/>
</dbReference>
<dbReference type="RefSeq" id="WP_113895418.1">
    <property type="nucleotide sequence ID" value="NZ_JANJGA010000025.1"/>
</dbReference>
<protein>
    <recommendedName>
        <fullName evidence="4">Formate dehydrogenase-specific chaperone</fullName>
    </recommendedName>
</protein>
<keyword evidence="1" id="KW-0143">Chaperone</keyword>
<dbReference type="Proteomes" id="UP000252669">
    <property type="component" value="Unassembled WGS sequence"/>
</dbReference>
<evidence type="ECO:0000256" key="1">
    <source>
        <dbReference type="ARBA" id="ARBA00023186"/>
    </source>
</evidence>
<dbReference type="OrthoDB" id="5321442at2"/>
<proteinExistence type="predicted"/>
<reference evidence="2 3" key="1">
    <citation type="submission" date="2017-10" db="EMBL/GenBank/DDBJ databases">
        <title>Genomics of the genus Arcobacter.</title>
        <authorList>
            <person name="Perez-Cataluna A."/>
            <person name="Figueras M.J."/>
        </authorList>
    </citation>
    <scope>NUCLEOTIDE SEQUENCE [LARGE SCALE GENOMIC DNA]</scope>
    <source>
        <strain evidence="2 3">CECT 9230</strain>
    </source>
</reference>
<keyword evidence="3" id="KW-1185">Reference proteome</keyword>
<dbReference type="InterPro" id="IPR020945">
    <property type="entry name" value="DMSO/NO3_reduct_chaperone"/>
</dbReference>
<dbReference type="InterPro" id="IPR050289">
    <property type="entry name" value="TorD/DmsD_chaperones"/>
</dbReference>
<dbReference type="SUPFAM" id="SSF89155">
    <property type="entry name" value="TorD-like"/>
    <property type="match status" value="1"/>
</dbReference>
<evidence type="ECO:0008006" key="4">
    <source>
        <dbReference type="Google" id="ProtNLM"/>
    </source>
</evidence>
<name>A0A366MNT1_9BACT</name>
<accession>A0A366MNT1</accession>
<gene>
    <name evidence="2" type="ORF">CRU91_11795</name>
</gene>
<evidence type="ECO:0000313" key="3">
    <source>
        <dbReference type="Proteomes" id="UP000252669"/>
    </source>
</evidence>